<dbReference type="SUPFAM" id="SSF82829">
    <property type="entry name" value="MesJ substrate recognition domain-like"/>
    <property type="match status" value="1"/>
</dbReference>
<dbReference type="Proteomes" id="UP001597285">
    <property type="component" value="Unassembled WGS sequence"/>
</dbReference>
<dbReference type="SUPFAM" id="SSF52402">
    <property type="entry name" value="Adenine nucleotide alpha hydrolases-like"/>
    <property type="match status" value="1"/>
</dbReference>
<evidence type="ECO:0000256" key="7">
    <source>
        <dbReference type="ARBA" id="ARBA00048539"/>
    </source>
</evidence>
<name>A0ABW4NL42_9LACT</name>
<evidence type="ECO:0000259" key="9">
    <source>
        <dbReference type="SMART" id="SM00977"/>
    </source>
</evidence>
<organism evidence="10 11">
    <name type="scientific">Carnobacterium antarcticum</name>
    <dbReference type="NCBI Taxonomy" id="2126436"/>
    <lineage>
        <taxon>Bacteria</taxon>
        <taxon>Bacillati</taxon>
        <taxon>Bacillota</taxon>
        <taxon>Bacilli</taxon>
        <taxon>Lactobacillales</taxon>
        <taxon>Carnobacteriaceae</taxon>
        <taxon>Carnobacterium</taxon>
    </lineage>
</organism>
<comment type="catalytic activity">
    <reaction evidence="7 8">
        <text>cytidine(34) in tRNA(Ile2) + L-lysine + ATP = lysidine(34) in tRNA(Ile2) + AMP + diphosphate + H(+)</text>
        <dbReference type="Rhea" id="RHEA:43744"/>
        <dbReference type="Rhea" id="RHEA-COMP:10625"/>
        <dbReference type="Rhea" id="RHEA-COMP:10670"/>
        <dbReference type="ChEBI" id="CHEBI:15378"/>
        <dbReference type="ChEBI" id="CHEBI:30616"/>
        <dbReference type="ChEBI" id="CHEBI:32551"/>
        <dbReference type="ChEBI" id="CHEBI:33019"/>
        <dbReference type="ChEBI" id="CHEBI:82748"/>
        <dbReference type="ChEBI" id="CHEBI:83665"/>
        <dbReference type="ChEBI" id="CHEBI:456215"/>
        <dbReference type="EC" id="6.3.4.19"/>
    </reaction>
</comment>
<accession>A0ABW4NL42</accession>
<dbReference type="SMART" id="SM00977">
    <property type="entry name" value="TilS_C"/>
    <property type="match status" value="1"/>
</dbReference>
<dbReference type="Gene3D" id="3.30.465.60">
    <property type="match status" value="1"/>
</dbReference>
<evidence type="ECO:0000256" key="8">
    <source>
        <dbReference type="HAMAP-Rule" id="MF_01161"/>
    </source>
</evidence>
<dbReference type="InterPro" id="IPR012796">
    <property type="entry name" value="Lysidine-tRNA-synth_C"/>
</dbReference>
<gene>
    <name evidence="8 10" type="primary">tilS</name>
    <name evidence="10" type="ORF">ACFSBK_01270</name>
</gene>
<keyword evidence="4 8" id="KW-0819">tRNA processing</keyword>
<protein>
    <recommendedName>
        <fullName evidence="8">tRNA(Ile)-lysidine synthase</fullName>
        <ecNumber evidence="8">6.3.4.19</ecNumber>
    </recommendedName>
    <alternativeName>
        <fullName evidence="8">tRNA(Ile)-2-lysyl-cytidine synthase</fullName>
    </alternativeName>
    <alternativeName>
        <fullName evidence="8">tRNA(Ile)-lysidine synthetase</fullName>
    </alternativeName>
</protein>
<keyword evidence="11" id="KW-1185">Reference proteome</keyword>
<comment type="caution">
    <text evidence="10">The sequence shown here is derived from an EMBL/GenBank/DDBJ whole genome shotgun (WGS) entry which is preliminary data.</text>
</comment>
<evidence type="ECO:0000256" key="2">
    <source>
        <dbReference type="ARBA" id="ARBA00022490"/>
    </source>
</evidence>
<dbReference type="Pfam" id="PF01171">
    <property type="entry name" value="ATP_bind_3"/>
    <property type="match status" value="1"/>
</dbReference>
<comment type="function">
    <text evidence="8">Ligates lysine onto the cytidine present at position 34 of the AUA codon-specific tRNA(Ile) that contains the anticodon CAU, in an ATP-dependent manner. Cytidine is converted to lysidine, thus changing the amino acid specificity of the tRNA from methionine to isoleucine.</text>
</comment>
<dbReference type="InterPro" id="IPR014729">
    <property type="entry name" value="Rossmann-like_a/b/a_fold"/>
</dbReference>
<evidence type="ECO:0000313" key="11">
    <source>
        <dbReference type="Proteomes" id="UP001597285"/>
    </source>
</evidence>
<evidence type="ECO:0000256" key="1">
    <source>
        <dbReference type="ARBA" id="ARBA00004496"/>
    </source>
</evidence>
<keyword evidence="5 8" id="KW-0547">Nucleotide-binding</keyword>
<evidence type="ECO:0000256" key="3">
    <source>
        <dbReference type="ARBA" id="ARBA00022598"/>
    </source>
</evidence>
<proteinExistence type="inferred from homology"/>
<dbReference type="Pfam" id="PF11734">
    <property type="entry name" value="TilS_C"/>
    <property type="match status" value="1"/>
</dbReference>
<keyword evidence="3 8" id="KW-0436">Ligase</keyword>
<evidence type="ECO:0000256" key="5">
    <source>
        <dbReference type="ARBA" id="ARBA00022741"/>
    </source>
</evidence>
<dbReference type="InterPro" id="IPR012094">
    <property type="entry name" value="tRNA_Ile_lys_synt"/>
</dbReference>
<dbReference type="EMBL" id="JBHUFF010000005">
    <property type="protein sequence ID" value="MFD1798491.1"/>
    <property type="molecule type" value="Genomic_DNA"/>
</dbReference>
<dbReference type="NCBIfam" id="TIGR02432">
    <property type="entry name" value="lysidine_TilS_N"/>
    <property type="match status" value="1"/>
</dbReference>
<dbReference type="EC" id="6.3.4.19" evidence="8"/>
<keyword evidence="6 8" id="KW-0067">ATP-binding</keyword>
<feature type="domain" description="Lysidine-tRNA(Ile) synthetase C-terminal" evidence="9">
    <location>
        <begin position="386"/>
        <end position="462"/>
    </location>
</feature>
<evidence type="ECO:0000256" key="6">
    <source>
        <dbReference type="ARBA" id="ARBA00022840"/>
    </source>
</evidence>
<comment type="similarity">
    <text evidence="8">Belongs to the tRNA(Ile)-lysidine synthase family.</text>
</comment>
<dbReference type="HAMAP" id="MF_01161">
    <property type="entry name" value="tRNA_Ile_lys_synt"/>
    <property type="match status" value="1"/>
</dbReference>
<comment type="subcellular location">
    <subcellularLocation>
        <location evidence="1 8">Cytoplasm</location>
    </subcellularLocation>
</comment>
<sequence>MEQLSGFLKDCQHHAYWKPTDRLLVAVSGGVDSMVLVDLIHHLPAKLKPWFGVVHVNHKLREVSDEEEAFLKNYCQEKKIPFFCTQWKRADHPVTGEEAAARNFRYTFFQEMMLAHKATHLVTAHHGDDQVETILMRLVRGGQLGNMAGIRAVRTFGSGKLVRPLLKYSKEELYAYSRQHRLRYYEDESNTSLKYTRNRYRQTIVPLLKQENPKVLNHFNDFSKDLLDVLHLSEQLIQEKIDHVTIEAKPEFWKLTIPVFLSYEPALQRQILMRLLVKVFNADPIDSLRQQTNEVIALMVNAKPNSQLNLPNGWRVRREYEQLMIEKPPMVLPVQKNQEQKLVPEQWATLANGGQIGLFRVAAHAEPPDKGDQHIWLDPEEVVLPLTIRHRKPGDRMSLKGMETGHKKIKSIFIDQKIPLKQRDEVYLITDATNEIIWLVEYKESRLSIQRETDKIQYILIYQR</sequence>
<dbReference type="Gene3D" id="3.40.50.620">
    <property type="entry name" value="HUPs"/>
    <property type="match status" value="1"/>
</dbReference>
<dbReference type="RefSeq" id="WP_058919685.1">
    <property type="nucleotide sequence ID" value="NZ_JBHSQC010000024.1"/>
</dbReference>
<evidence type="ECO:0000256" key="4">
    <source>
        <dbReference type="ARBA" id="ARBA00022694"/>
    </source>
</evidence>
<dbReference type="NCBIfam" id="TIGR02433">
    <property type="entry name" value="lysidine_TilS_C"/>
    <property type="match status" value="1"/>
</dbReference>
<dbReference type="InterPro" id="IPR012795">
    <property type="entry name" value="tRNA_Ile_lys_synt_N"/>
</dbReference>
<dbReference type="PANTHER" id="PTHR43033:SF1">
    <property type="entry name" value="TRNA(ILE)-LYSIDINE SYNTHASE-RELATED"/>
    <property type="match status" value="1"/>
</dbReference>
<dbReference type="GO" id="GO:0032267">
    <property type="term" value="F:tRNA(Ile)-lysidine synthase activity"/>
    <property type="evidence" value="ECO:0007669"/>
    <property type="project" value="UniProtKB-EC"/>
</dbReference>
<evidence type="ECO:0000313" key="10">
    <source>
        <dbReference type="EMBL" id="MFD1798491.1"/>
    </source>
</evidence>
<dbReference type="SUPFAM" id="SSF56037">
    <property type="entry name" value="PheT/TilS domain"/>
    <property type="match status" value="1"/>
</dbReference>
<dbReference type="CDD" id="cd01992">
    <property type="entry name" value="TilS_N"/>
    <property type="match status" value="1"/>
</dbReference>
<keyword evidence="2 8" id="KW-0963">Cytoplasm</keyword>
<dbReference type="PANTHER" id="PTHR43033">
    <property type="entry name" value="TRNA(ILE)-LYSIDINE SYNTHASE-RELATED"/>
    <property type="match status" value="1"/>
</dbReference>
<feature type="binding site" evidence="8">
    <location>
        <begin position="28"/>
        <end position="33"/>
    </location>
    <ligand>
        <name>ATP</name>
        <dbReference type="ChEBI" id="CHEBI:30616"/>
    </ligand>
</feature>
<dbReference type="InterPro" id="IPR011063">
    <property type="entry name" value="TilS/TtcA_N"/>
</dbReference>
<reference evidence="11" key="1">
    <citation type="journal article" date="2019" name="Int. J. Syst. Evol. Microbiol.">
        <title>The Global Catalogue of Microorganisms (GCM) 10K type strain sequencing project: providing services to taxonomists for standard genome sequencing and annotation.</title>
        <authorList>
            <consortium name="The Broad Institute Genomics Platform"/>
            <consortium name="The Broad Institute Genome Sequencing Center for Infectious Disease"/>
            <person name="Wu L."/>
            <person name="Ma J."/>
        </authorList>
    </citation>
    <scope>NUCLEOTIDE SEQUENCE [LARGE SCALE GENOMIC DNA]</scope>
    <source>
        <strain evidence="11">KCTC 42143</strain>
    </source>
</reference>
<comment type="domain">
    <text evidence="8">The N-terminal region contains the highly conserved SGGXDS motif, predicted to be a P-loop motif involved in ATP binding.</text>
</comment>